<dbReference type="SMART" id="SM00260">
    <property type="entry name" value="CheW"/>
    <property type="match status" value="1"/>
</dbReference>
<comment type="caution">
    <text evidence="2">The sequence shown here is derived from an EMBL/GenBank/DDBJ whole genome shotgun (WGS) entry which is preliminary data.</text>
</comment>
<feature type="domain" description="CheW-like" evidence="1">
    <location>
        <begin position="20"/>
        <end position="167"/>
    </location>
</feature>
<dbReference type="AlphaFoldDB" id="A0A0B9A3X5"/>
<name>A0A0B9A3X5_9SPHN</name>
<dbReference type="Pfam" id="PF01584">
    <property type="entry name" value="CheW"/>
    <property type="match status" value="1"/>
</dbReference>
<keyword evidence="3" id="KW-1185">Reference proteome</keyword>
<reference evidence="2 3" key="1">
    <citation type="submission" date="2014-10" db="EMBL/GenBank/DDBJ databases">
        <title>Draft genome sequence of Novosphingobium subterraneum DSM 12447.</title>
        <authorList>
            <person name="Gan H.M."/>
            <person name="Gan H.Y."/>
            <person name="Savka M.A."/>
        </authorList>
    </citation>
    <scope>NUCLEOTIDE SEQUENCE [LARGE SCALE GENOMIC DNA]</scope>
    <source>
        <strain evidence="2 3">DSM 12447</strain>
    </source>
</reference>
<dbReference type="PANTHER" id="PTHR22617:SF23">
    <property type="entry name" value="CHEMOTAXIS PROTEIN CHEW"/>
    <property type="match status" value="1"/>
</dbReference>
<dbReference type="SUPFAM" id="SSF50341">
    <property type="entry name" value="CheW-like"/>
    <property type="match status" value="1"/>
</dbReference>
<dbReference type="Gene3D" id="2.40.50.180">
    <property type="entry name" value="CheA-289, Domain 4"/>
    <property type="match status" value="1"/>
</dbReference>
<evidence type="ECO:0000313" key="3">
    <source>
        <dbReference type="Proteomes" id="UP000031338"/>
    </source>
</evidence>
<dbReference type="PATRIC" id="fig|48936.3.peg.3424"/>
<sequence length="169" mass="18371">MPQGDAMTTTSTTPWDDNGQLEVLTFDVGDECLAIEAVSIREILDLLPETPVPGAPDLVASVVNFRGKIIPIADLRVAFGMPRNPGEEASADHRIVVIETEIDGEPLQIGLRSDKVHEVTILDKAHSSEPPVLGMRWKREFARELVRQPGSVIVIPDLPTIFTSLAEAA</sequence>
<evidence type="ECO:0000313" key="2">
    <source>
        <dbReference type="EMBL" id="KHS43998.1"/>
    </source>
</evidence>
<dbReference type="STRING" id="48936.NJ75_03400"/>
<dbReference type="InterPro" id="IPR036061">
    <property type="entry name" value="CheW-like_dom_sf"/>
</dbReference>
<evidence type="ECO:0000259" key="1">
    <source>
        <dbReference type="PROSITE" id="PS50851"/>
    </source>
</evidence>
<dbReference type="GO" id="GO:0007165">
    <property type="term" value="P:signal transduction"/>
    <property type="evidence" value="ECO:0007669"/>
    <property type="project" value="InterPro"/>
</dbReference>
<dbReference type="Proteomes" id="UP000031338">
    <property type="component" value="Unassembled WGS sequence"/>
</dbReference>
<organism evidence="2 3">
    <name type="scientific">Novosphingobium subterraneum</name>
    <dbReference type="NCBI Taxonomy" id="48936"/>
    <lineage>
        <taxon>Bacteria</taxon>
        <taxon>Pseudomonadati</taxon>
        <taxon>Pseudomonadota</taxon>
        <taxon>Alphaproteobacteria</taxon>
        <taxon>Sphingomonadales</taxon>
        <taxon>Sphingomonadaceae</taxon>
        <taxon>Novosphingobium</taxon>
    </lineage>
</organism>
<accession>A0A0B9A3X5</accession>
<dbReference type="GO" id="GO:0006935">
    <property type="term" value="P:chemotaxis"/>
    <property type="evidence" value="ECO:0007669"/>
    <property type="project" value="InterPro"/>
</dbReference>
<dbReference type="PANTHER" id="PTHR22617">
    <property type="entry name" value="CHEMOTAXIS SENSOR HISTIDINE KINASE-RELATED"/>
    <property type="match status" value="1"/>
</dbReference>
<protein>
    <submittedName>
        <fullName evidence="2">Purine-binding chemotaxis protein CheW</fullName>
    </submittedName>
</protein>
<proteinExistence type="predicted"/>
<dbReference type="PROSITE" id="PS50851">
    <property type="entry name" value="CHEW"/>
    <property type="match status" value="1"/>
</dbReference>
<dbReference type="Gene3D" id="2.30.30.40">
    <property type="entry name" value="SH3 Domains"/>
    <property type="match status" value="1"/>
</dbReference>
<dbReference type="GO" id="GO:0005829">
    <property type="term" value="C:cytosol"/>
    <property type="evidence" value="ECO:0007669"/>
    <property type="project" value="TreeGrafter"/>
</dbReference>
<gene>
    <name evidence="2" type="ORF">NJ75_03400</name>
</gene>
<dbReference type="EMBL" id="JRVC01000019">
    <property type="protein sequence ID" value="KHS43998.1"/>
    <property type="molecule type" value="Genomic_DNA"/>
</dbReference>
<dbReference type="InterPro" id="IPR039315">
    <property type="entry name" value="CheW"/>
</dbReference>
<dbReference type="InterPro" id="IPR002545">
    <property type="entry name" value="CheW-lke_dom"/>
</dbReference>